<dbReference type="EMBL" id="CP001390">
    <property type="protein sequence ID" value="ACM19360.1"/>
    <property type="molecule type" value="Genomic_DNA"/>
</dbReference>
<dbReference type="KEGG" id="geo:Geob_0998"/>
<gene>
    <name evidence="1" type="ordered locus">Geob_0998</name>
</gene>
<name>B9M2I1_GEODF</name>
<keyword evidence="2" id="KW-1185">Reference proteome</keyword>
<dbReference type="Pfam" id="PF02810">
    <property type="entry name" value="SEC-C"/>
    <property type="match status" value="1"/>
</dbReference>
<evidence type="ECO:0000313" key="2">
    <source>
        <dbReference type="Proteomes" id="UP000007721"/>
    </source>
</evidence>
<evidence type="ECO:0000313" key="1">
    <source>
        <dbReference type="EMBL" id="ACM19360.1"/>
    </source>
</evidence>
<reference evidence="1 2" key="1">
    <citation type="submission" date="2009-01" db="EMBL/GenBank/DDBJ databases">
        <title>Complete sequence of Geobacter sp. FRC-32.</title>
        <authorList>
            <consortium name="US DOE Joint Genome Institute"/>
            <person name="Lucas S."/>
            <person name="Copeland A."/>
            <person name="Lapidus A."/>
            <person name="Glavina del Rio T."/>
            <person name="Dalin E."/>
            <person name="Tice H."/>
            <person name="Bruce D."/>
            <person name="Goodwin L."/>
            <person name="Pitluck S."/>
            <person name="Saunders E."/>
            <person name="Brettin T."/>
            <person name="Detter J.C."/>
            <person name="Han C."/>
            <person name="Larimer F."/>
            <person name="Land M."/>
            <person name="Hauser L."/>
            <person name="Kyrpides N."/>
            <person name="Ovchinnikova G."/>
            <person name="Kostka J."/>
            <person name="Richardson P."/>
        </authorList>
    </citation>
    <scope>NUCLEOTIDE SEQUENCE [LARGE SCALE GENOMIC DNA]</scope>
    <source>
        <strain evidence="2">DSM 22248 / JCM 15807 / FRC-32</strain>
    </source>
</reference>
<organism evidence="1 2">
    <name type="scientific">Geotalea daltonii (strain DSM 22248 / JCM 15807 / FRC-32)</name>
    <name type="common">Geobacter daltonii</name>
    <dbReference type="NCBI Taxonomy" id="316067"/>
    <lineage>
        <taxon>Bacteria</taxon>
        <taxon>Pseudomonadati</taxon>
        <taxon>Thermodesulfobacteriota</taxon>
        <taxon>Desulfuromonadia</taxon>
        <taxon>Geobacterales</taxon>
        <taxon>Geobacteraceae</taxon>
        <taxon>Geotalea</taxon>
    </lineage>
</organism>
<dbReference type="RefSeq" id="WP_012646089.1">
    <property type="nucleotide sequence ID" value="NC_011979.1"/>
</dbReference>
<accession>B9M2I1</accession>
<dbReference type="SUPFAM" id="SSF103642">
    <property type="entry name" value="Sec-C motif"/>
    <property type="match status" value="1"/>
</dbReference>
<dbReference type="Gene3D" id="3.10.450.50">
    <property type="match status" value="1"/>
</dbReference>
<evidence type="ECO:0008006" key="3">
    <source>
        <dbReference type="Google" id="ProtNLM"/>
    </source>
</evidence>
<sequence>MKKIGRNEPCPCGSGKKFKKCCDSKDFRLRVDESGDLLREYSIDDDELLSALRGQVEVFREIFGREPLDDDPLFLEKYLITPEEVKNNMIAAMEKSGISADLIYAYKKTGYLISSSNLDKFPGRALIEWDDAQKEFQKHGGDPYESSKGFVIKQLVGEVQREITSLIYLFGFIGDRYINTLGPDQSNDYFILTHVDYICFCLTKSHRTLLSIKTLLDNRMSDDAYSLTRSLYENYLHIIYVLKHPSQVHDLVDAVIGLHAGTHEYEKKGKGYNKKVIVDKKTGQKYMGQISGFTMAESSFVQSDVNFFDVFYQKSSQVLHPNIMAFEGLIGDKGLNALQTRRHDEAVFYSVMVGGMVVQAARSLPDVNQILKADINTVLGRVRLKLITMLECLAEDSKDLLYPKYEIDVLLQRLNDMEAIDNKA</sequence>
<dbReference type="InterPro" id="IPR004027">
    <property type="entry name" value="SEC_C_motif"/>
</dbReference>
<dbReference type="eggNOG" id="ENOG5033NS4">
    <property type="taxonomic scope" value="Bacteria"/>
</dbReference>
<dbReference type="HOGENOM" id="CLU_053303_0_0_7"/>
<protein>
    <recommendedName>
        <fullName evidence="3">SEC-C motif-containing protein</fullName>
    </recommendedName>
</protein>
<dbReference type="AlphaFoldDB" id="B9M2I1"/>
<dbReference type="STRING" id="316067.Geob_0998"/>
<dbReference type="Proteomes" id="UP000007721">
    <property type="component" value="Chromosome"/>
</dbReference>
<proteinExistence type="predicted"/>
<dbReference type="InterPro" id="IPR043733">
    <property type="entry name" value="DUF5677"/>
</dbReference>
<dbReference type="Pfam" id="PF18928">
    <property type="entry name" value="DUF5677"/>
    <property type="match status" value="1"/>
</dbReference>